<dbReference type="EMBL" id="CP071869">
    <property type="protein sequence ID" value="QTE24191.1"/>
    <property type="molecule type" value="Genomic_DNA"/>
</dbReference>
<evidence type="ECO:0008006" key="4">
    <source>
        <dbReference type="Google" id="ProtNLM"/>
    </source>
</evidence>
<dbReference type="Proteomes" id="UP000663920">
    <property type="component" value="Chromosome"/>
</dbReference>
<evidence type="ECO:0000313" key="3">
    <source>
        <dbReference type="Proteomes" id="UP000663920"/>
    </source>
</evidence>
<organism evidence="2 3">
    <name type="scientific">Polaribacter cellanae</name>
    <dbReference type="NCBI Taxonomy" id="2818493"/>
    <lineage>
        <taxon>Bacteria</taxon>
        <taxon>Pseudomonadati</taxon>
        <taxon>Bacteroidota</taxon>
        <taxon>Flavobacteriia</taxon>
        <taxon>Flavobacteriales</taxon>
        <taxon>Flavobacteriaceae</taxon>
    </lineage>
</organism>
<sequence length="190" mass="21743">MNKQSLLAVAFLFSTFFLFSQNSKDKVGVKKSMYGVQTGILGAWVYNEARLNNEFALRTEIGLDAGFSYGSNDTPKYQYILLPALSLEPRWYYNFEERTKKGRSVKNNAANFFSLRTKYNPNWFIISNNKNVTINSGFFTIIPSWGIRRDLGSNFDFELRLGYGYGFISSKNSSASGWLGDFSVRFGYNF</sequence>
<accession>A0A975CV81</accession>
<reference evidence="2 3" key="1">
    <citation type="submission" date="2021-03" db="EMBL/GenBank/DDBJ databases">
        <title>Complete genome of Polaribacter_sp.SM13.</title>
        <authorList>
            <person name="Jeong S.W."/>
            <person name="Bae J.W."/>
        </authorList>
    </citation>
    <scope>NUCLEOTIDE SEQUENCE [LARGE SCALE GENOMIC DNA]</scope>
    <source>
        <strain evidence="2 3">SM13</strain>
    </source>
</reference>
<feature type="signal peptide" evidence="1">
    <location>
        <begin position="1"/>
        <end position="20"/>
    </location>
</feature>
<dbReference type="RefSeq" id="WP_208080174.1">
    <property type="nucleotide sequence ID" value="NZ_CP071869.1"/>
</dbReference>
<keyword evidence="3" id="KW-1185">Reference proteome</keyword>
<name>A0A975CV81_9FLAO</name>
<protein>
    <recommendedName>
        <fullName evidence="4">DUF3575 domain-containing protein</fullName>
    </recommendedName>
</protein>
<feature type="chain" id="PRO_5036847150" description="DUF3575 domain-containing protein" evidence="1">
    <location>
        <begin position="21"/>
        <end position="190"/>
    </location>
</feature>
<evidence type="ECO:0000256" key="1">
    <source>
        <dbReference type="SAM" id="SignalP"/>
    </source>
</evidence>
<proteinExistence type="predicted"/>
<evidence type="ECO:0000313" key="2">
    <source>
        <dbReference type="EMBL" id="QTE24191.1"/>
    </source>
</evidence>
<keyword evidence="1" id="KW-0732">Signal</keyword>
<dbReference type="KEGG" id="pcea:J3359_07990"/>
<gene>
    <name evidence="2" type="ORF">J3359_07990</name>
</gene>
<dbReference type="AlphaFoldDB" id="A0A975CV81"/>